<feature type="transmembrane region" description="Helical" evidence="2">
    <location>
        <begin position="318"/>
        <end position="340"/>
    </location>
</feature>
<feature type="transmembrane region" description="Helical" evidence="2">
    <location>
        <begin position="228"/>
        <end position="245"/>
    </location>
</feature>
<dbReference type="Proteomes" id="UP000199063">
    <property type="component" value="Unassembled WGS sequence"/>
</dbReference>
<feature type="transmembrane region" description="Helical" evidence="2">
    <location>
        <begin position="474"/>
        <end position="495"/>
    </location>
</feature>
<feature type="transmembrane region" description="Helical" evidence="2">
    <location>
        <begin position="515"/>
        <end position="535"/>
    </location>
</feature>
<feature type="transmembrane region" description="Helical" evidence="2">
    <location>
        <begin position="443"/>
        <end position="462"/>
    </location>
</feature>
<evidence type="ECO:0000256" key="2">
    <source>
        <dbReference type="SAM" id="Phobius"/>
    </source>
</evidence>
<keyword evidence="4" id="KW-1185">Reference proteome</keyword>
<dbReference type="STRING" id="1196353.SAMN05444921_10161"/>
<feature type="region of interest" description="Disordered" evidence="1">
    <location>
        <begin position="1"/>
        <end position="165"/>
    </location>
</feature>
<feature type="region of interest" description="Disordered" evidence="1">
    <location>
        <begin position="635"/>
        <end position="684"/>
    </location>
</feature>
<feature type="compositionally biased region" description="Low complexity" evidence="1">
    <location>
        <begin position="98"/>
        <end position="110"/>
    </location>
</feature>
<evidence type="ECO:0000313" key="3">
    <source>
        <dbReference type="EMBL" id="SDL73051.1"/>
    </source>
</evidence>
<organism evidence="3 4">
    <name type="scientific">Streptomyces wuyuanensis</name>
    <dbReference type="NCBI Taxonomy" id="1196353"/>
    <lineage>
        <taxon>Bacteria</taxon>
        <taxon>Bacillati</taxon>
        <taxon>Actinomycetota</taxon>
        <taxon>Actinomycetes</taxon>
        <taxon>Kitasatosporales</taxon>
        <taxon>Streptomycetaceae</taxon>
        <taxon>Streptomyces</taxon>
    </lineage>
</organism>
<feature type="compositionally biased region" description="Low complexity" evidence="1">
    <location>
        <begin position="123"/>
        <end position="132"/>
    </location>
</feature>
<accession>A0A1G9MGC1</accession>
<keyword evidence="2" id="KW-0472">Membrane</keyword>
<feature type="transmembrane region" description="Helical" evidence="2">
    <location>
        <begin position="204"/>
        <end position="221"/>
    </location>
</feature>
<dbReference type="Pfam" id="PF13687">
    <property type="entry name" value="DUF4153"/>
    <property type="match status" value="1"/>
</dbReference>
<keyword evidence="2" id="KW-1133">Transmembrane helix</keyword>
<feature type="transmembrane region" description="Helical" evidence="2">
    <location>
        <begin position="399"/>
        <end position="423"/>
    </location>
</feature>
<feature type="transmembrane region" description="Helical" evidence="2">
    <location>
        <begin position="360"/>
        <end position="378"/>
    </location>
</feature>
<dbReference type="InterPro" id="IPR025291">
    <property type="entry name" value="DUF4153"/>
</dbReference>
<name>A0A1G9MGC1_9ACTN</name>
<feature type="transmembrane region" description="Helical" evidence="2">
    <location>
        <begin position="542"/>
        <end position="562"/>
    </location>
</feature>
<gene>
    <name evidence="3" type="ORF">SAMN05444921_10161</name>
</gene>
<keyword evidence="2" id="KW-0812">Transmembrane</keyword>
<protein>
    <submittedName>
        <fullName evidence="3">Uncharacterized protein</fullName>
    </submittedName>
</protein>
<evidence type="ECO:0000313" key="4">
    <source>
        <dbReference type="Proteomes" id="UP000199063"/>
    </source>
</evidence>
<feature type="compositionally biased region" description="Acidic residues" evidence="1">
    <location>
        <begin position="665"/>
        <end position="678"/>
    </location>
</feature>
<dbReference type="EMBL" id="FNHI01000001">
    <property type="protein sequence ID" value="SDL73051.1"/>
    <property type="molecule type" value="Genomic_DNA"/>
</dbReference>
<dbReference type="AlphaFoldDB" id="A0A1G9MGC1"/>
<sequence>MPDVPSIPQAPDSGPEPERGSGQESFVQDRIPDRDGTPGEGSGAGQRSDPVPAAEPAGPPEVGPEDGRERATGKGGETRPRAETDASSEGADASSQSGGPVAAAGPAAVGMPREGARPHDAVGGDPRAGVPGPAVPPGAGPGPARTHAHPLHGQQPWPPPVRRPEPWLASIRPTRRAPARVATLWCALATALLSGLLLGDGLGVNLLIVAVPAALAAFFAARAADRRLRPWTAVWALGGLALLVVPALRDAGWPTFLAVVTALAVGSLALHGGRTWPGVVLGSVGVLDSVVTGPVWGWRGLRERADGSRGRWGPALRATGVAAVLVVVFGALFSGADAAFADLLGELIPDVSGIDAPWRFLLFLVGLAGALAAAHTAAAPLRWDRLTLRRGGARGRVEWALPLIVLDLLFAAFIAVQLAVLFGGYDKVLRETGLTYAEYARQGFWQLLWATLLTLVVIGLALRWAPRDGARDRALVRAVLGTLCVLTLVVVASALRRMDLYVDAYGLTRLRISVAAMELWLGLVLVLIIAAGLLGSRWLPRAVAGSAAAAVLAFGLVSPDALVAERNVERFEAAGKIDVRYLRDLSADAVPALDALPEPVRSCALREIELDLRETEQSWYDTSWGQARAREILERRPASAGGPSCPDHGRYGGDGDPYDGTRDGYDEDADPGDLEDFDPGTGMD</sequence>
<feature type="transmembrane region" description="Helical" evidence="2">
    <location>
        <begin position="181"/>
        <end position="198"/>
    </location>
</feature>
<feature type="compositionally biased region" description="Basic and acidic residues" evidence="1">
    <location>
        <begin position="65"/>
        <end position="84"/>
    </location>
</feature>
<proteinExistence type="predicted"/>
<evidence type="ECO:0000256" key="1">
    <source>
        <dbReference type="SAM" id="MobiDB-lite"/>
    </source>
</evidence>
<reference evidence="4" key="1">
    <citation type="submission" date="2016-10" db="EMBL/GenBank/DDBJ databases">
        <authorList>
            <person name="Varghese N."/>
            <person name="Submissions S."/>
        </authorList>
    </citation>
    <scope>NUCLEOTIDE SEQUENCE [LARGE SCALE GENOMIC DNA]</scope>
    <source>
        <strain evidence="4">CGMCC 4.7042</strain>
    </source>
</reference>
<feature type="compositionally biased region" description="Basic and acidic residues" evidence="1">
    <location>
        <begin position="647"/>
        <end position="664"/>
    </location>
</feature>